<reference evidence="1" key="1">
    <citation type="journal article" date="2021" name="Proc. Natl. Acad. Sci. U.S.A.">
        <title>A Catalog of Tens of Thousands of Viruses from Human Metagenomes Reveals Hidden Associations with Chronic Diseases.</title>
        <authorList>
            <person name="Tisza M.J."/>
            <person name="Buck C.B."/>
        </authorList>
    </citation>
    <scope>NUCLEOTIDE SEQUENCE</scope>
    <source>
        <strain evidence="1">CtLl75</strain>
    </source>
</reference>
<evidence type="ECO:0000313" key="1">
    <source>
        <dbReference type="EMBL" id="DAE28430.1"/>
    </source>
</evidence>
<name>A0A8S5RAI4_9VIRU</name>
<sequence length="40" mass="4722">MSGLMIGDRFEDIKEHLVFSVVKQGLGRVFYVDRYERTET</sequence>
<accession>A0A8S5RAI4</accession>
<proteinExistence type="predicted"/>
<dbReference type="EMBL" id="BK059085">
    <property type="protein sequence ID" value="DAE28430.1"/>
    <property type="molecule type" value="Genomic_DNA"/>
</dbReference>
<protein>
    <submittedName>
        <fullName evidence="1">Uncharacterized protein</fullName>
    </submittedName>
</protein>
<organism evidence="1">
    <name type="scientific">virus sp. ctLl75</name>
    <dbReference type="NCBI Taxonomy" id="2828249"/>
    <lineage>
        <taxon>Viruses</taxon>
    </lineage>
</organism>